<dbReference type="EMBL" id="CP011125">
    <property type="protein sequence ID" value="AKF05477.1"/>
    <property type="molecule type" value="Genomic_DNA"/>
</dbReference>
<dbReference type="PANTHER" id="PTHR39188">
    <property type="entry name" value="MEMBRANE-ASSOCIATED ZINC METALLOPROTEASE M50B"/>
    <property type="match status" value="1"/>
</dbReference>
<dbReference type="GO" id="GO:0046872">
    <property type="term" value="F:metal ion binding"/>
    <property type="evidence" value="ECO:0007669"/>
    <property type="project" value="UniProtKB-KW"/>
</dbReference>
<evidence type="ECO:0000256" key="8">
    <source>
        <dbReference type="ARBA" id="ARBA00022833"/>
    </source>
</evidence>
<feature type="transmembrane region" description="Helical" evidence="12">
    <location>
        <begin position="143"/>
        <end position="166"/>
    </location>
</feature>
<dbReference type="Pfam" id="PF02163">
    <property type="entry name" value="Peptidase_M50"/>
    <property type="match status" value="1"/>
</dbReference>
<dbReference type="Proteomes" id="UP000034883">
    <property type="component" value="Chromosome"/>
</dbReference>
<evidence type="ECO:0000256" key="3">
    <source>
        <dbReference type="ARBA" id="ARBA00007931"/>
    </source>
</evidence>
<keyword evidence="4" id="KW-0645">Protease</keyword>
<keyword evidence="6" id="KW-0479">Metal-binding</keyword>
<feature type="transmembrane region" description="Helical" evidence="12">
    <location>
        <begin position="101"/>
        <end position="123"/>
    </location>
</feature>
<keyword evidence="10" id="KW-0482">Metalloprotease</keyword>
<gene>
    <name evidence="14" type="ORF">DB32_002626</name>
</gene>
<dbReference type="PANTHER" id="PTHR39188:SF3">
    <property type="entry name" value="STAGE IV SPORULATION PROTEIN FB"/>
    <property type="match status" value="1"/>
</dbReference>
<keyword evidence="8" id="KW-0862">Zinc</keyword>
<dbReference type="GO" id="GO:0016020">
    <property type="term" value="C:membrane"/>
    <property type="evidence" value="ECO:0007669"/>
    <property type="project" value="UniProtKB-SubCell"/>
</dbReference>
<evidence type="ECO:0000256" key="1">
    <source>
        <dbReference type="ARBA" id="ARBA00001947"/>
    </source>
</evidence>
<evidence type="ECO:0000256" key="9">
    <source>
        <dbReference type="ARBA" id="ARBA00022989"/>
    </source>
</evidence>
<evidence type="ECO:0000256" key="10">
    <source>
        <dbReference type="ARBA" id="ARBA00023049"/>
    </source>
</evidence>
<dbReference type="AlphaFoldDB" id="A0A0F6W2C7"/>
<dbReference type="NCBIfam" id="NF047558">
    <property type="entry name" value="TPR_END_plus"/>
    <property type="match status" value="1"/>
</dbReference>
<keyword evidence="9 12" id="KW-1133">Transmembrane helix</keyword>
<evidence type="ECO:0000256" key="11">
    <source>
        <dbReference type="ARBA" id="ARBA00023136"/>
    </source>
</evidence>
<feature type="transmembrane region" description="Helical" evidence="12">
    <location>
        <begin position="12"/>
        <end position="37"/>
    </location>
</feature>
<accession>A0A0F6W2C7</accession>
<feature type="transmembrane region" description="Helical" evidence="12">
    <location>
        <begin position="49"/>
        <end position="70"/>
    </location>
</feature>
<dbReference type="STRING" id="927083.DB32_002626"/>
<evidence type="ECO:0000256" key="7">
    <source>
        <dbReference type="ARBA" id="ARBA00022801"/>
    </source>
</evidence>
<keyword evidence="15" id="KW-1185">Reference proteome</keyword>
<evidence type="ECO:0000256" key="4">
    <source>
        <dbReference type="ARBA" id="ARBA00022670"/>
    </source>
</evidence>
<feature type="transmembrane region" description="Helical" evidence="12">
    <location>
        <begin position="178"/>
        <end position="211"/>
    </location>
</feature>
<evidence type="ECO:0000256" key="5">
    <source>
        <dbReference type="ARBA" id="ARBA00022692"/>
    </source>
</evidence>
<comment type="similarity">
    <text evidence="3">Belongs to the peptidase M50B family.</text>
</comment>
<sequence length="477" mass="51592">MACAGAWLQSFGLNVTFSFLGIPVRVHGFFWLSAVFLGMPWYRDEPIGLTWWIPIVFVAILLHEMGHALAARRYGLNPEVHLLAFGGVTRMAAGRLTHARSIWVSFAGPLVGLVIGGAAYFALTSVAMPRVATMIARDIFLTNFWWAIFNLVPIVGLDGGNIMAAALDRFFGARGQRFARLFSIVVAAALIALALAVQNLFMVFVIGMLAWQNYREWQASSQFADRLQSQARMRPRAPAPQSESLEAPLREGWSALEAGDAPRVHRIAEALVSRARSDDDRFDVAHLLAWGRALTNDPEGAAQALRMLPRGRLPDALLEGVIQLELGRPAQAVKPLAEAIVGRADDFVAKRLARAAAGSARYDDVLAILDDAGKSEAVGVRALQIVVNEAFYAGHHEPAAKLGERLFARFGQASDAFNVACALGQLGRGADALGWLEKAIDAGLSDPSVIDRDGDLAPLRALPEFQALRVKAGLATT</sequence>
<evidence type="ECO:0000256" key="2">
    <source>
        <dbReference type="ARBA" id="ARBA00004141"/>
    </source>
</evidence>
<dbReference type="GO" id="GO:0006508">
    <property type="term" value="P:proteolysis"/>
    <property type="evidence" value="ECO:0007669"/>
    <property type="project" value="UniProtKB-KW"/>
</dbReference>
<keyword evidence="11 12" id="KW-0472">Membrane</keyword>
<dbReference type="GO" id="GO:0008237">
    <property type="term" value="F:metallopeptidase activity"/>
    <property type="evidence" value="ECO:0007669"/>
    <property type="project" value="UniProtKB-KW"/>
</dbReference>
<comment type="cofactor">
    <cofactor evidence="1">
        <name>Zn(2+)</name>
        <dbReference type="ChEBI" id="CHEBI:29105"/>
    </cofactor>
</comment>
<keyword evidence="5 12" id="KW-0812">Transmembrane</keyword>
<evidence type="ECO:0000259" key="13">
    <source>
        <dbReference type="Pfam" id="PF02163"/>
    </source>
</evidence>
<dbReference type="KEGG" id="samy:DB32_002626"/>
<reference evidence="14 15" key="1">
    <citation type="submission" date="2015-03" db="EMBL/GenBank/DDBJ databases">
        <title>Genome assembly of Sandaracinus amylolyticus DSM 53668.</title>
        <authorList>
            <person name="Sharma G."/>
            <person name="Subramanian S."/>
        </authorList>
    </citation>
    <scope>NUCLEOTIDE SEQUENCE [LARGE SCALE GENOMIC DNA]</scope>
    <source>
        <strain evidence="14 15">DSM 53668</strain>
    </source>
</reference>
<organism evidence="14 15">
    <name type="scientific">Sandaracinus amylolyticus</name>
    <dbReference type="NCBI Taxonomy" id="927083"/>
    <lineage>
        <taxon>Bacteria</taxon>
        <taxon>Pseudomonadati</taxon>
        <taxon>Myxococcota</taxon>
        <taxon>Polyangia</taxon>
        <taxon>Polyangiales</taxon>
        <taxon>Sandaracinaceae</taxon>
        <taxon>Sandaracinus</taxon>
    </lineage>
</organism>
<evidence type="ECO:0000256" key="12">
    <source>
        <dbReference type="SAM" id="Phobius"/>
    </source>
</evidence>
<keyword evidence="7" id="KW-0378">Hydrolase</keyword>
<comment type="subcellular location">
    <subcellularLocation>
        <location evidence="2">Membrane</location>
        <topology evidence="2">Multi-pass membrane protein</topology>
    </subcellularLocation>
</comment>
<evidence type="ECO:0000313" key="15">
    <source>
        <dbReference type="Proteomes" id="UP000034883"/>
    </source>
</evidence>
<feature type="domain" description="Peptidase M50" evidence="13">
    <location>
        <begin position="55"/>
        <end position="125"/>
    </location>
</feature>
<dbReference type="RefSeq" id="WP_053232713.1">
    <property type="nucleotide sequence ID" value="NZ_CP011125.1"/>
</dbReference>
<dbReference type="InterPro" id="IPR008915">
    <property type="entry name" value="Peptidase_M50"/>
</dbReference>
<name>A0A0F6W2C7_9BACT</name>
<evidence type="ECO:0000256" key="6">
    <source>
        <dbReference type="ARBA" id="ARBA00022723"/>
    </source>
</evidence>
<evidence type="ECO:0000313" key="14">
    <source>
        <dbReference type="EMBL" id="AKF05477.1"/>
    </source>
</evidence>
<protein>
    <submittedName>
        <fullName evidence="14">Putative TRANSMEMBRANE ALANINE AND LEUCINE RICH PROTEIN</fullName>
    </submittedName>
</protein>
<proteinExistence type="inferred from homology"/>
<dbReference type="OrthoDB" id="166377at2"/>